<dbReference type="GO" id="GO:0042802">
    <property type="term" value="F:identical protein binding"/>
    <property type="evidence" value="ECO:0007669"/>
    <property type="project" value="InterPro"/>
</dbReference>
<evidence type="ECO:0000256" key="9">
    <source>
        <dbReference type="ARBA" id="ARBA00023065"/>
    </source>
</evidence>
<evidence type="ECO:0000256" key="2">
    <source>
        <dbReference type="ARBA" id="ARBA00005766"/>
    </source>
</evidence>
<keyword evidence="14" id="KW-1185">Reference proteome</keyword>
<dbReference type="GO" id="GO:0005267">
    <property type="term" value="F:potassium channel activity"/>
    <property type="evidence" value="ECO:0007669"/>
    <property type="project" value="UniProtKB-KW"/>
</dbReference>
<feature type="transmembrane region" description="Helical" evidence="12">
    <location>
        <begin position="127"/>
        <end position="147"/>
    </location>
</feature>
<dbReference type="Pfam" id="PF05197">
    <property type="entry name" value="TRIC"/>
    <property type="match status" value="1"/>
</dbReference>
<dbReference type="PANTHER" id="PTHR12454">
    <property type="entry name" value="TRIMERIC INTRACELLULAR CATION CHANNEL"/>
    <property type="match status" value="1"/>
</dbReference>
<dbReference type="GO" id="GO:0012505">
    <property type="term" value="C:endomembrane system"/>
    <property type="evidence" value="ECO:0007669"/>
    <property type="project" value="UniProtKB-SubCell"/>
</dbReference>
<name>A0A238BRI3_9BILA</name>
<organism evidence="13 14">
    <name type="scientific">Onchocerca flexuosa</name>
    <dbReference type="NCBI Taxonomy" id="387005"/>
    <lineage>
        <taxon>Eukaryota</taxon>
        <taxon>Metazoa</taxon>
        <taxon>Ecdysozoa</taxon>
        <taxon>Nematoda</taxon>
        <taxon>Chromadorea</taxon>
        <taxon>Rhabditida</taxon>
        <taxon>Spirurina</taxon>
        <taxon>Spiruromorpha</taxon>
        <taxon>Filarioidea</taxon>
        <taxon>Onchocercidae</taxon>
        <taxon>Onchocerca</taxon>
    </lineage>
</organism>
<protein>
    <recommendedName>
        <fullName evidence="15">Trimeric intracellular cation channel type B-A</fullName>
    </recommendedName>
</protein>
<evidence type="ECO:0000313" key="14">
    <source>
        <dbReference type="Proteomes" id="UP000242913"/>
    </source>
</evidence>
<dbReference type="PANTHER" id="PTHR12454:SF11">
    <property type="entry name" value="GH25683P"/>
    <property type="match status" value="1"/>
</dbReference>
<dbReference type="Proteomes" id="UP000242913">
    <property type="component" value="Unassembled WGS sequence"/>
</dbReference>
<keyword evidence="3" id="KW-0813">Transport</keyword>
<gene>
    <name evidence="13" type="ORF">X798_05700</name>
</gene>
<sequence length="361" mass="40325">MCRPLDPIVAVAFEASRNNNGMSSSFDLFFSFHFGLVRATRKGRTRGSAIVLIRTLEVESGIEQILSAMAFMDYMKLDQEVLAGAAGRVQRLKMYPYFDLAHYILMTISVRDDLATGASLFSRKHPLSCWLSSMLMCFAGIISANFLLGEPVIAPFKRHDDILLATVVWYFVFYSPFDIVYKVSKLLPVKIILCILKEVRRTYKVAHGVSYASKLYPSSYLVHILVGTARGAGSGILRTVEQLVRGVWIPAHNEVLRPSFSTKACCVASVILVVERHSRYITAPHDIIYLGIVGFFVYFKLSAILLNVQDPFAPFENLFCAVFMGGIWDAMSRAVMASRERRAVGQKAENGALPAEPKKEQ</sequence>
<proteinExistence type="inferred from homology"/>
<keyword evidence="10 12" id="KW-0472">Membrane</keyword>
<feature type="transmembrane region" description="Helical" evidence="12">
    <location>
        <begin position="287"/>
        <end position="306"/>
    </location>
</feature>
<keyword evidence="9" id="KW-0406">Ion transport</keyword>
<keyword evidence="7" id="KW-0630">Potassium</keyword>
<evidence type="ECO:0000256" key="4">
    <source>
        <dbReference type="ARBA" id="ARBA00022538"/>
    </source>
</evidence>
<dbReference type="EMBL" id="KZ270036">
    <property type="protein sequence ID" value="OZC07280.1"/>
    <property type="molecule type" value="Genomic_DNA"/>
</dbReference>
<dbReference type="AlphaFoldDB" id="A0A238BRI3"/>
<evidence type="ECO:0000256" key="3">
    <source>
        <dbReference type="ARBA" id="ARBA00022448"/>
    </source>
</evidence>
<keyword evidence="11" id="KW-0407">Ion channel</keyword>
<dbReference type="OrthoDB" id="195817at2759"/>
<accession>A0A238BRI3</accession>
<evidence type="ECO:0000256" key="12">
    <source>
        <dbReference type="SAM" id="Phobius"/>
    </source>
</evidence>
<keyword evidence="6" id="KW-0631">Potassium channel</keyword>
<evidence type="ECO:0000256" key="11">
    <source>
        <dbReference type="ARBA" id="ARBA00023303"/>
    </source>
</evidence>
<evidence type="ECO:0000256" key="1">
    <source>
        <dbReference type="ARBA" id="ARBA00004127"/>
    </source>
</evidence>
<dbReference type="InterPro" id="IPR007866">
    <property type="entry name" value="TRIC_channel"/>
</dbReference>
<evidence type="ECO:0000256" key="8">
    <source>
        <dbReference type="ARBA" id="ARBA00022989"/>
    </source>
</evidence>
<dbReference type="GO" id="GO:0016020">
    <property type="term" value="C:membrane"/>
    <property type="evidence" value="ECO:0007669"/>
    <property type="project" value="InterPro"/>
</dbReference>
<reference evidence="13 14" key="1">
    <citation type="submission" date="2015-12" db="EMBL/GenBank/DDBJ databases">
        <title>Draft genome of the nematode, Onchocerca flexuosa.</title>
        <authorList>
            <person name="Mitreva M."/>
        </authorList>
    </citation>
    <scope>NUCLEOTIDE SEQUENCE [LARGE SCALE GENOMIC DNA]</scope>
    <source>
        <strain evidence="13">Red Deer</strain>
    </source>
</reference>
<keyword evidence="4" id="KW-0633">Potassium transport</keyword>
<comment type="subcellular location">
    <subcellularLocation>
        <location evidence="1">Endomembrane system</location>
        <topology evidence="1">Multi-pass membrane protein</topology>
    </subcellularLocation>
</comment>
<evidence type="ECO:0000256" key="6">
    <source>
        <dbReference type="ARBA" id="ARBA00022826"/>
    </source>
</evidence>
<evidence type="ECO:0000256" key="5">
    <source>
        <dbReference type="ARBA" id="ARBA00022692"/>
    </source>
</evidence>
<feature type="transmembrane region" description="Helical" evidence="12">
    <location>
        <begin position="162"/>
        <end position="181"/>
    </location>
</feature>
<keyword evidence="8 12" id="KW-1133">Transmembrane helix</keyword>
<comment type="similarity">
    <text evidence="2">Belongs to the TMEM38 family.</text>
</comment>
<evidence type="ECO:0000313" key="13">
    <source>
        <dbReference type="EMBL" id="OZC07280.1"/>
    </source>
</evidence>
<evidence type="ECO:0000256" key="7">
    <source>
        <dbReference type="ARBA" id="ARBA00022958"/>
    </source>
</evidence>
<keyword evidence="5 12" id="KW-0812">Transmembrane</keyword>
<evidence type="ECO:0000256" key="10">
    <source>
        <dbReference type="ARBA" id="ARBA00023136"/>
    </source>
</evidence>
<evidence type="ECO:0008006" key="15">
    <source>
        <dbReference type="Google" id="ProtNLM"/>
    </source>
</evidence>